<dbReference type="AlphaFoldDB" id="A0AAW9SED5"/>
<evidence type="ECO:0000313" key="2">
    <source>
        <dbReference type="EMBL" id="MEN7549221.1"/>
    </source>
</evidence>
<sequence length="216" mass="24298">MRTLKSLTFLLMLAIVGMSFANAQTSDEWKDARKIAGKKAIKDARKQAKKFRKQGFMNLPGEPNMDKQIEEAMILNYVRDDKGRRKFYYTTQEAKAETFAAAKQQAQQLCLADIASQIGSNILGRIKSNVANAEQMEDAASVTEVIGAYQNTVAAKLGRTEPVVLFTKKDKLTYIYMGVLYDVASAEEMIKNDLRKELKSKTELLQEEIDGLLELK</sequence>
<accession>A0AAW9SED5</accession>
<keyword evidence="1" id="KW-0732">Signal</keyword>
<keyword evidence="3" id="KW-1185">Reference proteome</keyword>
<protein>
    <submittedName>
        <fullName evidence="2">Uncharacterized protein</fullName>
    </submittedName>
</protein>
<dbReference type="Proteomes" id="UP001403385">
    <property type="component" value="Unassembled WGS sequence"/>
</dbReference>
<proteinExistence type="predicted"/>
<reference evidence="2 3" key="1">
    <citation type="submission" date="2024-04" db="EMBL/GenBank/DDBJ databases">
        <title>Novel genus in family Flammeovirgaceae.</title>
        <authorList>
            <person name="Nguyen T.H."/>
            <person name="Vuong T.Q."/>
            <person name="Le H."/>
            <person name="Kim S.-G."/>
        </authorList>
    </citation>
    <scope>NUCLEOTIDE SEQUENCE [LARGE SCALE GENOMIC DNA]</scope>
    <source>
        <strain evidence="2 3">JCM 23209</strain>
    </source>
</reference>
<gene>
    <name evidence="2" type="ORF">AAG747_14955</name>
</gene>
<organism evidence="2 3">
    <name type="scientific">Rapidithrix thailandica</name>
    <dbReference type="NCBI Taxonomy" id="413964"/>
    <lineage>
        <taxon>Bacteria</taxon>
        <taxon>Pseudomonadati</taxon>
        <taxon>Bacteroidota</taxon>
        <taxon>Cytophagia</taxon>
        <taxon>Cytophagales</taxon>
        <taxon>Flammeovirgaceae</taxon>
        <taxon>Rapidithrix</taxon>
    </lineage>
</organism>
<evidence type="ECO:0000256" key="1">
    <source>
        <dbReference type="SAM" id="SignalP"/>
    </source>
</evidence>
<dbReference type="RefSeq" id="WP_346821998.1">
    <property type="nucleotide sequence ID" value="NZ_JBDKWZ010000008.1"/>
</dbReference>
<dbReference type="EMBL" id="JBDKWZ010000008">
    <property type="protein sequence ID" value="MEN7549221.1"/>
    <property type="molecule type" value="Genomic_DNA"/>
</dbReference>
<evidence type="ECO:0000313" key="3">
    <source>
        <dbReference type="Proteomes" id="UP001403385"/>
    </source>
</evidence>
<name>A0AAW9SED5_9BACT</name>
<feature type="chain" id="PRO_5043914476" evidence="1">
    <location>
        <begin position="24"/>
        <end position="216"/>
    </location>
</feature>
<comment type="caution">
    <text evidence="2">The sequence shown here is derived from an EMBL/GenBank/DDBJ whole genome shotgun (WGS) entry which is preliminary data.</text>
</comment>
<feature type="signal peptide" evidence="1">
    <location>
        <begin position="1"/>
        <end position="23"/>
    </location>
</feature>